<dbReference type="Gene3D" id="3.40.50.1010">
    <property type="entry name" value="5'-nuclease"/>
    <property type="match status" value="1"/>
</dbReference>
<dbReference type="EMBL" id="JAZHFV010000006">
    <property type="protein sequence ID" value="MEX4009405.1"/>
    <property type="molecule type" value="Genomic_DNA"/>
</dbReference>
<sequence>MLVETSAIVAIALEEAGSERLVQQIRAADSPVTTVTNGFEAALSIGKVLGDYEAAEAAVPQLLNALGIRMVGIEADLYGEAMKAYRRFGKGTGHPARLNFGDCFSYAYATKHELQLLYKGDDFARTDIASAT</sequence>
<reference evidence="2 3" key="1">
    <citation type="submission" date="2024-01" db="EMBL/GenBank/DDBJ databases">
        <title>New evidence supports the origin of RcGTA from prophage.</title>
        <authorList>
            <person name="Xu Y."/>
            <person name="Liu B."/>
            <person name="Chen F."/>
        </authorList>
    </citation>
    <scope>NUCLEOTIDE SEQUENCE [LARGE SCALE GENOMIC DNA]</scope>
    <source>
        <strain evidence="2 3">CBW1107-2</strain>
    </source>
</reference>
<keyword evidence="3" id="KW-1185">Reference proteome</keyword>
<comment type="caution">
    <text evidence="2">The sequence shown here is derived from an EMBL/GenBank/DDBJ whole genome shotgun (WGS) entry which is preliminary data.</text>
</comment>
<dbReference type="InterPro" id="IPR002716">
    <property type="entry name" value="PIN_dom"/>
</dbReference>
<dbReference type="RefSeq" id="WP_368804327.1">
    <property type="nucleotide sequence ID" value="NZ_JAZHFV010000006.1"/>
</dbReference>
<dbReference type="Proteomes" id="UP001559025">
    <property type="component" value="Unassembled WGS sequence"/>
</dbReference>
<dbReference type="InterPro" id="IPR029060">
    <property type="entry name" value="PIN-like_dom_sf"/>
</dbReference>
<feature type="domain" description="PIN" evidence="1">
    <location>
        <begin position="1"/>
        <end position="127"/>
    </location>
</feature>
<name>A0ABV3WXL1_9HYPH</name>
<dbReference type="Pfam" id="PF01850">
    <property type="entry name" value="PIN"/>
    <property type="match status" value="1"/>
</dbReference>
<dbReference type="SUPFAM" id="SSF88723">
    <property type="entry name" value="PIN domain-like"/>
    <property type="match status" value="1"/>
</dbReference>
<evidence type="ECO:0000313" key="2">
    <source>
        <dbReference type="EMBL" id="MEX4009405.1"/>
    </source>
</evidence>
<evidence type="ECO:0000259" key="1">
    <source>
        <dbReference type="Pfam" id="PF01850"/>
    </source>
</evidence>
<evidence type="ECO:0000313" key="3">
    <source>
        <dbReference type="Proteomes" id="UP001559025"/>
    </source>
</evidence>
<proteinExistence type="predicted"/>
<organism evidence="2 3">
    <name type="scientific">Neoaquamicrobium sediminum</name>
    <dbReference type="NCBI Taxonomy" id="1849104"/>
    <lineage>
        <taxon>Bacteria</taxon>
        <taxon>Pseudomonadati</taxon>
        <taxon>Pseudomonadota</taxon>
        <taxon>Alphaproteobacteria</taxon>
        <taxon>Hyphomicrobiales</taxon>
        <taxon>Phyllobacteriaceae</taxon>
        <taxon>Neoaquamicrobium</taxon>
    </lineage>
</organism>
<dbReference type="CDD" id="cd09871">
    <property type="entry name" value="PIN_MtVapC28-VapC30-like"/>
    <property type="match status" value="1"/>
</dbReference>
<protein>
    <submittedName>
        <fullName evidence="2">Type II toxin-antitoxin system VapC family toxin</fullName>
    </submittedName>
</protein>
<gene>
    <name evidence="2" type="ORF">V1479_19000</name>
</gene>
<accession>A0ABV3WXL1</accession>